<gene>
    <name evidence="2" type="ORF">FZC79_05020</name>
</gene>
<name>A0A5D4KJM3_9BACI</name>
<evidence type="ECO:0000313" key="2">
    <source>
        <dbReference type="EMBL" id="TYR77060.1"/>
    </source>
</evidence>
<proteinExistence type="predicted"/>
<dbReference type="Proteomes" id="UP000323317">
    <property type="component" value="Unassembled WGS sequence"/>
</dbReference>
<sequence>MITLKKIKIILFLILGCLSLAIGVLGTVLPVLPGGPFYLFAAFCFARSSKRFDNWFRNTSLYKRYVEAFLQKKGMTRREKIRINVIADFFVILSILYVDILLVKVLLLSLALYKHYYFIRKIKTIAPSH</sequence>
<organism evidence="2 3">
    <name type="scientific">Rossellomorea vietnamensis</name>
    <dbReference type="NCBI Taxonomy" id="218284"/>
    <lineage>
        <taxon>Bacteria</taxon>
        <taxon>Bacillati</taxon>
        <taxon>Bacillota</taxon>
        <taxon>Bacilli</taxon>
        <taxon>Bacillales</taxon>
        <taxon>Bacillaceae</taxon>
        <taxon>Rossellomorea</taxon>
    </lineage>
</organism>
<dbReference type="PANTHER" id="PTHR35813">
    <property type="entry name" value="INNER MEMBRANE PROTEIN YBAN"/>
    <property type="match status" value="1"/>
</dbReference>
<keyword evidence="1" id="KW-0812">Transmembrane</keyword>
<accession>A0A5D4KJM3</accession>
<keyword evidence="1" id="KW-0472">Membrane</keyword>
<keyword evidence="1" id="KW-1133">Transmembrane helix</keyword>
<feature type="transmembrane region" description="Helical" evidence="1">
    <location>
        <begin position="9"/>
        <end position="32"/>
    </location>
</feature>
<dbReference type="GO" id="GO:0005886">
    <property type="term" value="C:plasma membrane"/>
    <property type="evidence" value="ECO:0007669"/>
    <property type="project" value="TreeGrafter"/>
</dbReference>
<dbReference type="AlphaFoldDB" id="A0A5D4KJM3"/>
<evidence type="ECO:0000256" key="1">
    <source>
        <dbReference type="SAM" id="Phobius"/>
    </source>
</evidence>
<dbReference type="RefSeq" id="WP_148945751.1">
    <property type="nucleotide sequence ID" value="NZ_VTEH01000002.1"/>
</dbReference>
<reference evidence="2 3" key="1">
    <citation type="submission" date="2019-08" db="EMBL/GenBank/DDBJ databases">
        <title>Bacillus genomes from the desert of Cuatro Cienegas, Coahuila.</title>
        <authorList>
            <person name="Olmedo-Alvarez G."/>
        </authorList>
    </citation>
    <scope>NUCLEOTIDE SEQUENCE [LARGE SCALE GENOMIC DNA]</scope>
    <source>
        <strain evidence="2 3">CH40_1T</strain>
    </source>
</reference>
<protein>
    <submittedName>
        <fullName evidence="2">DUF454 domain-containing protein</fullName>
    </submittedName>
</protein>
<dbReference type="InterPro" id="IPR007401">
    <property type="entry name" value="DUF454"/>
</dbReference>
<comment type="caution">
    <text evidence="2">The sequence shown here is derived from an EMBL/GenBank/DDBJ whole genome shotgun (WGS) entry which is preliminary data.</text>
</comment>
<dbReference type="PANTHER" id="PTHR35813:SF1">
    <property type="entry name" value="INNER MEMBRANE PROTEIN YBAN"/>
    <property type="match status" value="1"/>
</dbReference>
<evidence type="ECO:0000313" key="3">
    <source>
        <dbReference type="Proteomes" id="UP000323317"/>
    </source>
</evidence>
<dbReference type="Pfam" id="PF04304">
    <property type="entry name" value="DUF454"/>
    <property type="match status" value="1"/>
</dbReference>
<dbReference type="EMBL" id="VTEH01000002">
    <property type="protein sequence ID" value="TYR77060.1"/>
    <property type="molecule type" value="Genomic_DNA"/>
</dbReference>
<dbReference type="PIRSF" id="PIRSF016789">
    <property type="entry name" value="DUF454"/>
    <property type="match status" value="1"/>
</dbReference>
<feature type="transmembrane region" description="Helical" evidence="1">
    <location>
        <begin position="89"/>
        <end position="113"/>
    </location>
</feature>